<comment type="caution">
    <text evidence="1">The sequence shown here is derived from an EMBL/GenBank/DDBJ whole genome shotgun (WGS) entry which is preliminary data.</text>
</comment>
<protein>
    <submittedName>
        <fullName evidence="1">Uncharacterized protein</fullName>
    </submittedName>
</protein>
<gene>
    <name evidence="1" type="ORF">ACFOJ9_34390</name>
</gene>
<reference evidence="2" key="1">
    <citation type="journal article" date="2019" name="Int. J. Syst. Evol. Microbiol.">
        <title>The Global Catalogue of Microorganisms (GCM) 10K type strain sequencing project: providing services to taxonomists for standard genome sequencing and annotation.</title>
        <authorList>
            <consortium name="The Broad Institute Genomics Platform"/>
            <consortium name="The Broad Institute Genome Sequencing Center for Infectious Disease"/>
            <person name="Wu L."/>
            <person name="Ma J."/>
        </authorList>
    </citation>
    <scope>NUCLEOTIDE SEQUENCE [LARGE SCALE GENOMIC DNA]</scope>
    <source>
        <strain evidence="2">ICMP 19515</strain>
    </source>
</reference>
<dbReference type="RefSeq" id="WP_378985947.1">
    <property type="nucleotide sequence ID" value="NZ_JBHRVD010000001.1"/>
</dbReference>
<name>A0ABV7MZH8_9HYPH</name>
<dbReference type="Proteomes" id="UP001595648">
    <property type="component" value="Unassembled WGS sequence"/>
</dbReference>
<evidence type="ECO:0000313" key="1">
    <source>
        <dbReference type="EMBL" id="MFC3326812.1"/>
    </source>
</evidence>
<sequence length="101" mass="11305">MTKSPKRFGRLATKARSVVVDPARGLTHLFGPPQPIVVGRKIFDGKHIHRSRRSELMISKSEAIIATKLQSAGLDCAYGAHRQEQEVRGIAFLTRRSLRRS</sequence>
<organism evidence="1 2">
    <name type="scientific">Mesorhizobium cantuariense</name>
    <dbReference type="NCBI Taxonomy" id="1300275"/>
    <lineage>
        <taxon>Bacteria</taxon>
        <taxon>Pseudomonadati</taxon>
        <taxon>Pseudomonadota</taxon>
        <taxon>Alphaproteobacteria</taxon>
        <taxon>Hyphomicrobiales</taxon>
        <taxon>Phyllobacteriaceae</taxon>
        <taxon>Mesorhizobium</taxon>
    </lineage>
</organism>
<proteinExistence type="predicted"/>
<evidence type="ECO:0000313" key="2">
    <source>
        <dbReference type="Proteomes" id="UP001595648"/>
    </source>
</evidence>
<dbReference type="EMBL" id="JBHRVD010000001">
    <property type="protein sequence ID" value="MFC3326812.1"/>
    <property type="molecule type" value="Genomic_DNA"/>
</dbReference>
<accession>A0ABV7MZH8</accession>
<keyword evidence="2" id="KW-1185">Reference proteome</keyword>